<feature type="region of interest" description="Disordered" evidence="1">
    <location>
        <begin position="210"/>
        <end position="233"/>
    </location>
</feature>
<gene>
    <name evidence="3" type="ORF">SEMRO_1971_G308600.1</name>
</gene>
<dbReference type="Proteomes" id="UP001153069">
    <property type="component" value="Unassembled WGS sequence"/>
</dbReference>
<keyword evidence="2" id="KW-0732">Signal</keyword>
<accession>A0A9N8HWG3</accession>
<sequence length="233" mass="25207">MRRDLLAAVFLLPRSVVSLVPVPTATVNSSSLKMSSSSTAQDEYYRKEGVRITHDPYAPGMAEKYGLPGQADPEGFDPCADTVGASIYGGSVQRDPTTGQVVIGEQYQNHNHRPGPVYDGSGYSMMSRAIHAGPDTVKSVLKDFPELKEEISTGGARPLHMCGMSQKGQISTQVLIDAGADISSQYSYGYTPTILLLVARHWSNQGRIPTHPWKVPTAPPFRLPDAPEQSSFS</sequence>
<keyword evidence="4" id="KW-1185">Reference proteome</keyword>
<evidence type="ECO:0000313" key="3">
    <source>
        <dbReference type="EMBL" id="CAB9527290.1"/>
    </source>
</evidence>
<organism evidence="3 4">
    <name type="scientific">Seminavis robusta</name>
    <dbReference type="NCBI Taxonomy" id="568900"/>
    <lineage>
        <taxon>Eukaryota</taxon>
        <taxon>Sar</taxon>
        <taxon>Stramenopiles</taxon>
        <taxon>Ochrophyta</taxon>
        <taxon>Bacillariophyta</taxon>
        <taxon>Bacillariophyceae</taxon>
        <taxon>Bacillariophycidae</taxon>
        <taxon>Naviculales</taxon>
        <taxon>Naviculaceae</taxon>
        <taxon>Seminavis</taxon>
    </lineage>
</organism>
<evidence type="ECO:0000256" key="2">
    <source>
        <dbReference type="SAM" id="SignalP"/>
    </source>
</evidence>
<feature type="signal peptide" evidence="2">
    <location>
        <begin position="1"/>
        <end position="18"/>
    </location>
</feature>
<feature type="chain" id="PRO_5040120610" evidence="2">
    <location>
        <begin position="19"/>
        <end position="233"/>
    </location>
</feature>
<proteinExistence type="predicted"/>
<reference evidence="3" key="1">
    <citation type="submission" date="2020-06" db="EMBL/GenBank/DDBJ databases">
        <authorList>
            <consortium name="Plant Systems Biology data submission"/>
        </authorList>
    </citation>
    <scope>NUCLEOTIDE SEQUENCE</scope>
    <source>
        <strain evidence="3">D6</strain>
    </source>
</reference>
<name>A0A9N8HWG3_9STRA</name>
<protein>
    <submittedName>
        <fullName evidence="3">Inherit from COG: Ankyrin Repeat</fullName>
    </submittedName>
</protein>
<evidence type="ECO:0000256" key="1">
    <source>
        <dbReference type="SAM" id="MobiDB-lite"/>
    </source>
</evidence>
<dbReference type="EMBL" id="CAICTM010001969">
    <property type="protein sequence ID" value="CAB9527290.1"/>
    <property type="molecule type" value="Genomic_DNA"/>
</dbReference>
<comment type="caution">
    <text evidence="3">The sequence shown here is derived from an EMBL/GenBank/DDBJ whole genome shotgun (WGS) entry which is preliminary data.</text>
</comment>
<dbReference type="AlphaFoldDB" id="A0A9N8HWG3"/>
<evidence type="ECO:0000313" key="4">
    <source>
        <dbReference type="Proteomes" id="UP001153069"/>
    </source>
</evidence>
<dbReference type="OrthoDB" id="1577640at2759"/>